<dbReference type="Gene3D" id="1.10.3720.10">
    <property type="entry name" value="MetI-like"/>
    <property type="match status" value="1"/>
</dbReference>
<keyword evidence="13" id="KW-1185">Reference proteome</keyword>
<name>A0A1I3APW1_9ACTN</name>
<dbReference type="Proteomes" id="UP000533017">
    <property type="component" value="Unassembled WGS sequence"/>
</dbReference>
<protein>
    <submittedName>
        <fullName evidence="11">N-acetylglucosamine transport system permease protein</fullName>
    </submittedName>
</protein>
<dbReference type="GO" id="GO:0005886">
    <property type="term" value="C:plasma membrane"/>
    <property type="evidence" value="ECO:0007669"/>
    <property type="project" value="UniProtKB-SubCell"/>
</dbReference>
<evidence type="ECO:0000313" key="13">
    <source>
        <dbReference type="Proteomes" id="UP000533017"/>
    </source>
</evidence>
<evidence type="ECO:0000256" key="3">
    <source>
        <dbReference type="ARBA" id="ARBA00022475"/>
    </source>
</evidence>
<feature type="transmembrane region" description="Helical" evidence="7">
    <location>
        <begin position="30"/>
        <end position="53"/>
    </location>
</feature>
<keyword evidence="2 7" id="KW-0813">Transport</keyword>
<evidence type="ECO:0000313" key="11">
    <source>
        <dbReference type="EMBL" id="SFH52084.1"/>
    </source>
</evidence>
<dbReference type="STRING" id="504797.SAMN05421678_12017"/>
<reference evidence="11 12" key="1">
    <citation type="submission" date="2016-10" db="EMBL/GenBank/DDBJ databases">
        <authorList>
            <person name="de Groot N.N."/>
        </authorList>
    </citation>
    <scope>NUCLEOTIDE SEQUENCE [LARGE SCALE GENOMIC DNA]</scope>
    <source>
        <strain evidence="11 12">CPCC 202808</strain>
    </source>
</reference>
<dbReference type="Pfam" id="PF00528">
    <property type="entry name" value="BPD_transp_1"/>
    <property type="match status" value="1"/>
</dbReference>
<keyword evidence="4 7" id="KW-0812">Transmembrane</keyword>
<accession>A0A1I3APW1</accession>
<feature type="transmembrane region" description="Helical" evidence="7">
    <location>
        <begin position="163"/>
        <end position="183"/>
    </location>
</feature>
<evidence type="ECO:0000313" key="10">
    <source>
        <dbReference type="EMBL" id="NYH86003.1"/>
    </source>
</evidence>
<dbReference type="AlphaFoldDB" id="A0A1I3APW1"/>
<dbReference type="PANTHER" id="PTHR30193:SF41">
    <property type="entry name" value="DIACETYLCHITOBIOSE UPTAKE SYSTEM PERMEASE PROTEIN NGCF"/>
    <property type="match status" value="1"/>
</dbReference>
<dbReference type="InterPro" id="IPR051393">
    <property type="entry name" value="ABC_transporter_permease"/>
</dbReference>
<dbReference type="RefSeq" id="WP_092888945.1">
    <property type="nucleotide sequence ID" value="NZ_FOOI01000020.1"/>
</dbReference>
<evidence type="ECO:0000259" key="9">
    <source>
        <dbReference type="PROSITE" id="PS50928"/>
    </source>
</evidence>
<evidence type="ECO:0000256" key="8">
    <source>
        <dbReference type="SAM" id="MobiDB-lite"/>
    </source>
</evidence>
<evidence type="ECO:0000256" key="4">
    <source>
        <dbReference type="ARBA" id="ARBA00022692"/>
    </source>
</evidence>
<comment type="similarity">
    <text evidence="7">Belongs to the binding-protein-dependent transport system permease family.</text>
</comment>
<dbReference type="SUPFAM" id="SSF161098">
    <property type="entry name" value="MetI-like"/>
    <property type="match status" value="1"/>
</dbReference>
<keyword evidence="6 7" id="KW-0472">Membrane</keyword>
<dbReference type="PROSITE" id="PS50928">
    <property type="entry name" value="ABC_TM1"/>
    <property type="match status" value="1"/>
</dbReference>
<dbReference type="OrthoDB" id="9804439at2"/>
<evidence type="ECO:0000256" key="5">
    <source>
        <dbReference type="ARBA" id="ARBA00022989"/>
    </source>
</evidence>
<dbReference type="EMBL" id="FOOI01000020">
    <property type="protein sequence ID" value="SFH52084.1"/>
    <property type="molecule type" value="Genomic_DNA"/>
</dbReference>
<keyword evidence="3" id="KW-1003">Cell membrane</keyword>
<sequence>MSSRTTTATRPAGTRPAGRGRRRPLTFDRVSFFAVFLGLPLVIFAVFVISPFVQALYYSLTDWSGFSASMNFVGFDNYVRLFQDDQFVKSIQNSIVLGLVVPAVTIVMALVLATLMTVGSSGTGTVRGLRNSNIYRVVSFFPYTIPGIVIGIIWAQIYDPARGILNALLTGAGLGGFENFAWLGDSRTAMGASMFAIIWSFVGFYMVLFIAAIRGIDPDVFEAARIDGAGRLRTAWSIIIPLIRDNIQTAWVYLGIASLDSFVYMAALNPGGGPQNSTLVMAQELFNTAFTKGRFGYATAMGVMLAVVTLVFAALVFTVNALTGGRDKEARR</sequence>
<dbReference type="InterPro" id="IPR000515">
    <property type="entry name" value="MetI-like"/>
</dbReference>
<organism evidence="11 12">
    <name type="scientific">Actinopolymorpha cephalotaxi</name>
    <dbReference type="NCBI Taxonomy" id="504797"/>
    <lineage>
        <taxon>Bacteria</taxon>
        <taxon>Bacillati</taxon>
        <taxon>Actinomycetota</taxon>
        <taxon>Actinomycetes</taxon>
        <taxon>Propionibacteriales</taxon>
        <taxon>Actinopolymorphaceae</taxon>
        <taxon>Actinopolymorpha</taxon>
    </lineage>
</organism>
<evidence type="ECO:0000313" key="12">
    <source>
        <dbReference type="Proteomes" id="UP000199052"/>
    </source>
</evidence>
<evidence type="ECO:0000256" key="2">
    <source>
        <dbReference type="ARBA" id="ARBA00022448"/>
    </source>
</evidence>
<evidence type="ECO:0000256" key="6">
    <source>
        <dbReference type="ARBA" id="ARBA00023136"/>
    </source>
</evidence>
<dbReference type="CDD" id="cd06261">
    <property type="entry name" value="TM_PBP2"/>
    <property type="match status" value="1"/>
</dbReference>
<feature type="transmembrane region" description="Helical" evidence="7">
    <location>
        <begin position="195"/>
        <end position="216"/>
    </location>
</feature>
<keyword evidence="5 7" id="KW-1133">Transmembrane helix</keyword>
<feature type="compositionally biased region" description="Low complexity" evidence="8">
    <location>
        <begin position="1"/>
        <end position="17"/>
    </location>
</feature>
<proteinExistence type="inferred from homology"/>
<feature type="transmembrane region" description="Helical" evidence="7">
    <location>
        <begin position="95"/>
        <end position="116"/>
    </location>
</feature>
<evidence type="ECO:0000256" key="7">
    <source>
        <dbReference type="RuleBase" id="RU363032"/>
    </source>
</evidence>
<gene>
    <name evidence="10" type="ORF">FHR37_004854</name>
    <name evidence="11" type="ORF">SAMN05421678_12017</name>
</gene>
<reference evidence="10 13" key="2">
    <citation type="submission" date="2020-07" db="EMBL/GenBank/DDBJ databases">
        <title>Sequencing the genomes of 1000 actinobacteria strains.</title>
        <authorList>
            <person name="Klenk H.-P."/>
        </authorList>
    </citation>
    <scope>NUCLEOTIDE SEQUENCE [LARGE SCALE GENOMIC DNA]</scope>
    <source>
        <strain evidence="10 13">DSM 45117</strain>
    </source>
</reference>
<feature type="domain" description="ABC transmembrane type-1" evidence="9">
    <location>
        <begin position="91"/>
        <end position="316"/>
    </location>
</feature>
<feature type="transmembrane region" description="Helical" evidence="7">
    <location>
        <begin position="137"/>
        <end position="157"/>
    </location>
</feature>
<dbReference type="InterPro" id="IPR035906">
    <property type="entry name" value="MetI-like_sf"/>
</dbReference>
<dbReference type="GO" id="GO:0055085">
    <property type="term" value="P:transmembrane transport"/>
    <property type="evidence" value="ECO:0007669"/>
    <property type="project" value="InterPro"/>
</dbReference>
<feature type="transmembrane region" description="Helical" evidence="7">
    <location>
        <begin position="295"/>
        <end position="322"/>
    </location>
</feature>
<dbReference type="PANTHER" id="PTHR30193">
    <property type="entry name" value="ABC TRANSPORTER PERMEASE PROTEIN"/>
    <property type="match status" value="1"/>
</dbReference>
<comment type="subcellular location">
    <subcellularLocation>
        <location evidence="1 7">Cell membrane</location>
        <topology evidence="1 7">Multi-pass membrane protein</topology>
    </subcellularLocation>
</comment>
<dbReference type="EMBL" id="JACBZA010000001">
    <property type="protein sequence ID" value="NYH86003.1"/>
    <property type="molecule type" value="Genomic_DNA"/>
</dbReference>
<feature type="region of interest" description="Disordered" evidence="8">
    <location>
        <begin position="1"/>
        <end position="21"/>
    </location>
</feature>
<dbReference type="Proteomes" id="UP000199052">
    <property type="component" value="Unassembled WGS sequence"/>
</dbReference>
<evidence type="ECO:0000256" key="1">
    <source>
        <dbReference type="ARBA" id="ARBA00004651"/>
    </source>
</evidence>